<dbReference type="AlphaFoldDB" id="A0A1H3VQM2"/>
<feature type="binding site" evidence="9">
    <location>
        <begin position="28"/>
        <end position="35"/>
    </location>
    <ligand>
        <name>ATP</name>
        <dbReference type="ChEBI" id="CHEBI:30616"/>
    </ligand>
</feature>
<evidence type="ECO:0000256" key="6">
    <source>
        <dbReference type="ARBA" id="ARBA00034617"/>
    </source>
</evidence>
<evidence type="ECO:0000256" key="9">
    <source>
        <dbReference type="PROSITE-ProRule" id="PRU00560"/>
    </source>
</evidence>
<protein>
    <recommendedName>
        <fullName evidence="7">DNA 3'-5' helicase</fullName>
        <ecNumber evidence="7">5.6.2.4</ecNumber>
    </recommendedName>
</protein>
<dbReference type="InterPro" id="IPR027417">
    <property type="entry name" value="P-loop_NTPase"/>
</dbReference>
<dbReference type="InterPro" id="IPR000212">
    <property type="entry name" value="DNA_helicase_UvrD/REP"/>
</dbReference>
<evidence type="ECO:0000313" key="12">
    <source>
        <dbReference type="Proteomes" id="UP000183469"/>
    </source>
</evidence>
<name>A0A1H3VQM2_SELRU</name>
<dbReference type="Proteomes" id="UP000183469">
    <property type="component" value="Unassembled WGS sequence"/>
</dbReference>
<dbReference type="Pfam" id="PF13361">
    <property type="entry name" value="UvrD_C"/>
    <property type="match status" value="2"/>
</dbReference>
<dbReference type="RefSeq" id="WP_074670606.1">
    <property type="nucleotide sequence ID" value="NZ_FNQG01000002.1"/>
</dbReference>
<dbReference type="PROSITE" id="PS51198">
    <property type="entry name" value="UVRD_HELICASE_ATP_BIND"/>
    <property type="match status" value="1"/>
</dbReference>
<dbReference type="GO" id="GO:0005829">
    <property type="term" value="C:cytosol"/>
    <property type="evidence" value="ECO:0007669"/>
    <property type="project" value="TreeGrafter"/>
</dbReference>
<feature type="domain" description="UvrD-like helicase ATP-binding" evidence="10">
    <location>
        <begin position="7"/>
        <end position="348"/>
    </location>
</feature>
<evidence type="ECO:0000256" key="3">
    <source>
        <dbReference type="ARBA" id="ARBA00022806"/>
    </source>
</evidence>
<dbReference type="GO" id="GO:0016887">
    <property type="term" value="F:ATP hydrolysis activity"/>
    <property type="evidence" value="ECO:0007669"/>
    <property type="project" value="RHEA"/>
</dbReference>
<accession>A0A1H3VQM2</accession>
<evidence type="ECO:0000256" key="7">
    <source>
        <dbReference type="ARBA" id="ARBA00034808"/>
    </source>
</evidence>
<dbReference type="InterPro" id="IPR014016">
    <property type="entry name" value="UvrD-like_ATP-bd"/>
</dbReference>
<dbReference type="OrthoDB" id="7066673at2"/>
<proteinExistence type="predicted"/>
<dbReference type="Gene3D" id="3.40.50.300">
    <property type="entry name" value="P-loop containing nucleotide triphosphate hydrolases"/>
    <property type="match status" value="2"/>
</dbReference>
<keyword evidence="4 9" id="KW-0067">ATP-binding</keyword>
<dbReference type="EC" id="5.6.2.4" evidence="7"/>
<keyword evidence="1 9" id="KW-0547">Nucleotide-binding</keyword>
<comment type="catalytic activity">
    <reaction evidence="8">
        <text>ATP + H2O = ADP + phosphate + H(+)</text>
        <dbReference type="Rhea" id="RHEA:13065"/>
        <dbReference type="ChEBI" id="CHEBI:15377"/>
        <dbReference type="ChEBI" id="CHEBI:15378"/>
        <dbReference type="ChEBI" id="CHEBI:30616"/>
        <dbReference type="ChEBI" id="CHEBI:43474"/>
        <dbReference type="ChEBI" id="CHEBI:456216"/>
        <dbReference type="EC" id="5.6.2.4"/>
    </reaction>
</comment>
<dbReference type="Pfam" id="PF00580">
    <property type="entry name" value="UvrD-helicase"/>
    <property type="match status" value="1"/>
</dbReference>
<dbReference type="GO" id="GO:0000725">
    <property type="term" value="P:recombinational repair"/>
    <property type="evidence" value="ECO:0007669"/>
    <property type="project" value="TreeGrafter"/>
</dbReference>
<organism evidence="11 12">
    <name type="scientific">Selenomonas ruminantium</name>
    <dbReference type="NCBI Taxonomy" id="971"/>
    <lineage>
        <taxon>Bacteria</taxon>
        <taxon>Bacillati</taxon>
        <taxon>Bacillota</taxon>
        <taxon>Negativicutes</taxon>
        <taxon>Selenomonadales</taxon>
        <taxon>Selenomonadaceae</taxon>
        <taxon>Selenomonas</taxon>
    </lineage>
</organism>
<evidence type="ECO:0000256" key="1">
    <source>
        <dbReference type="ARBA" id="ARBA00022741"/>
    </source>
</evidence>
<dbReference type="PANTHER" id="PTHR11070:SF45">
    <property type="entry name" value="DNA 3'-5' HELICASE"/>
    <property type="match status" value="1"/>
</dbReference>
<reference evidence="11 12" key="1">
    <citation type="submission" date="2016-10" db="EMBL/GenBank/DDBJ databases">
        <authorList>
            <person name="de Groot N.N."/>
        </authorList>
    </citation>
    <scope>NUCLEOTIDE SEQUENCE [LARGE SCALE GENOMIC DNA]</scope>
    <source>
        <strain evidence="11 12">DSM 2872</strain>
    </source>
</reference>
<evidence type="ECO:0000256" key="4">
    <source>
        <dbReference type="ARBA" id="ARBA00022840"/>
    </source>
</evidence>
<evidence type="ECO:0000313" key="11">
    <source>
        <dbReference type="EMBL" id="SDZ76991.1"/>
    </source>
</evidence>
<dbReference type="PANTHER" id="PTHR11070">
    <property type="entry name" value="UVRD / RECB / PCRA DNA HELICASE FAMILY MEMBER"/>
    <property type="match status" value="1"/>
</dbReference>
<evidence type="ECO:0000256" key="5">
    <source>
        <dbReference type="ARBA" id="ARBA00023235"/>
    </source>
</evidence>
<keyword evidence="2 9" id="KW-0378">Hydrolase</keyword>
<evidence type="ECO:0000256" key="8">
    <source>
        <dbReference type="ARBA" id="ARBA00048988"/>
    </source>
</evidence>
<dbReference type="InterPro" id="IPR014017">
    <property type="entry name" value="DNA_helicase_UvrD-like_C"/>
</dbReference>
<dbReference type="SUPFAM" id="SSF52540">
    <property type="entry name" value="P-loop containing nucleoside triphosphate hydrolases"/>
    <property type="match status" value="1"/>
</dbReference>
<dbReference type="GO" id="GO:0005524">
    <property type="term" value="F:ATP binding"/>
    <property type="evidence" value="ECO:0007669"/>
    <property type="project" value="UniProtKB-UniRule"/>
</dbReference>
<dbReference type="GO" id="GO:0003677">
    <property type="term" value="F:DNA binding"/>
    <property type="evidence" value="ECO:0007669"/>
    <property type="project" value="InterPro"/>
</dbReference>
<sequence>MKVTKDMLTEKQKECVNFSSHRDLIVQGVAGSGKSLVVINRALQIYEKTKEKGKRAKIAVFTYANSLVKYTHEVLENGGEEASSDIKVSTLDSEILSLYRKIVGHSTNGVYNNYSRELDDVVLELERQYPDSRFFKKEKREFLMDEIKWMKQHIMKRFSDYETCVRKGRGATRVTKDDRRIIYDVYEKFYEKLKFKNARTIDVIAEELVKKVIPEYCQYDFVLVDEAQDLTLSKMIIAKSLARVSITVSADFAQKIYKTGFTWKEAGIEIRGQASKKLQGTHRNTKQIAALANSLTEANTEIKRYDEEDFTVPELPKREGPLPQLIYENSYRQEQEDIITLIKEIRSNKPESTIALLGRDKTYIGKMQTWLNRASIPYQLIDKNNDYKVLEPGVKVVKYHSSKGLEFNYVIMPFIDDGIFPYTKYAADDDDDSVEDLMNEARSLMYVGMTRARDMLYMFAVDGVDGNPSPLIEDLDGSMMEVKNY</sequence>
<dbReference type="GO" id="GO:0043138">
    <property type="term" value="F:3'-5' DNA helicase activity"/>
    <property type="evidence" value="ECO:0007669"/>
    <property type="project" value="UniProtKB-EC"/>
</dbReference>
<keyword evidence="5" id="KW-0413">Isomerase</keyword>
<gene>
    <name evidence="11" type="ORF">SAMN05660648_00481</name>
</gene>
<evidence type="ECO:0000259" key="10">
    <source>
        <dbReference type="PROSITE" id="PS51198"/>
    </source>
</evidence>
<dbReference type="EMBL" id="FNQG01000002">
    <property type="protein sequence ID" value="SDZ76991.1"/>
    <property type="molecule type" value="Genomic_DNA"/>
</dbReference>
<comment type="catalytic activity">
    <reaction evidence="6">
        <text>Couples ATP hydrolysis with the unwinding of duplex DNA by translocating in the 3'-5' direction.</text>
        <dbReference type="EC" id="5.6.2.4"/>
    </reaction>
</comment>
<evidence type="ECO:0000256" key="2">
    <source>
        <dbReference type="ARBA" id="ARBA00022801"/>
    </source>
</evidence>
<keyword evidence="3 9" id="KW-0347">Helicase</keyword>